<dbReference type="HOGENOM" id="CLU_1677550_0_0_1"/>
<name>W7E222_BIPV3</name>
<organism evidence="1 2">
    <name type="scientific">Bipolaris victoriae (strain FI3)</name>
    <name type="common">Victoria blight of oats agent</name>
    <name type="synonym">Cochliobolus victoriae</name>
    <dbReference type="NCBI Taxonomy" id="930091"/>
    <lineage>
        <taxon>Eukaryota</taxon>
        <taxon>Fungi</taxon>
        <taxon>Dikarya</taxon>
        <taxon>Ascomycota</taxon>
        <taxon>Pezizomycotina</taxon>
        <taxon>Dothideomycetes</taxon>
        <taxon>Pleosporomycetidae</taxon>
        <taxon>Pleosporales</taxon>
        <taxon>Pleosporineae</taxon>
        <taxon>Pleosporaceae</taxon>
        <taxon>Bipolaris</taxon>
    </lineage>
</organism>
<dbReference type="AlphaFoldDB" id="W7E222"/>
<dbReference type="Proteomes" id="UP000054337">
    <property type="component" value="Unassembled WGS sequence"/>
</dbReference>
<gene>
    <name evidence="1" type="ORF">COCVIDRAFT_114948</name>
</gene>
<proteinExistence type="predicted"/>
<protein>
    <submittedName>
        <fullName evidence="1">Uncharacterized protein</fullName>
    </submittedName>
</protein>
<sequence>MPCFSPAALRLQHGPSFFNIQPLWQLFKAESTRVYRLVIIGPSRRASGGKMLGCSITRTQNLNVVTANCKDPGSHYSRTQLPMPRKDLPVPQFARPDQPCECLGYLTADLIPRLSRDRLGNACSSYSITHATTVLLRILPVSRSAKDVIRIIGLNSI</sequence>
<keyword evidence="2" id="KW-1185">Reference proteome</keyword>
<reference evidence="1 2" key="1">
    <citation type="journal article" date="2013" name="PLoS Genet.">
        <title>Comparative genome structure, secondary metabolite, and effector coding capacity across Cochliobolus pathogens.</title>
        <authorList>
            <person name="Condon B.J."/>
            <person name="Leng Y."/>
            <person name="Wu D."/>
            <person name="Bushley K.E."/>
            <person name="Ohm R.A."/>
            <person name="Otillar R."/>
            <person name="Martin J."/>
            <person name="Schackwitz W."/>
            <person name="Grimwood J."/>
            <person name="MohdZainudin N."/>
            <person name="Xue C."/>
            <person name="Wang R."/>
            <person name="Manning V.A."/>
            <person name="Dhillon B."/>
            <person name="Tu Z.J."/>
            <person name="Steffenson B.J."/>
            <person name="Salamov A."/>
            <person name="Sun H."/>
            <person name="Lowry S."/>
            <person name="LaButti K."/>
            <person name="Han J."/>
            <person name="Copeland A."/>
            <person name="Lindquist E."/>
            <person name="Barry K."/>
            <person name="Schmutz J."/>
            <person name="Baker S.E."/>
            <person name="Ciuffetti L.M."/>
            <person name="Grigoriev I.V."/>
            <person name="Zhong S."/>
            <person name="Turgeon B.G."/>
        </authorList>
    </citation>
    <scope>NUCLEOTIDE SEQUENCE [LARGE SCALE GENOMIC DNA]</scope>
    <source>
        <strain evidence="1 2">FI3</strain>
    </source>
</reference>
<evidence type="ECO:0000313" key="1">
    <source>
        <dbReference type="EMBL" id="EUN21079.1"/>
    </source>
</evidence>
<dbReference type="OrthoDB" id="3673004at2759"/>
<dbReference type="EMBL" id="KI968865">
    <property type="protein sequence ID" value="EUN21079.1"/>
    <property type="molecule type" value="Genomic_DNA"/>
</dbReference>
<evidence type="ECO:0000313" key="2">
    <source>
        <dbReference type="Proteomes" id="UP000054337"/>
    </source>
</evidence>
<dbReference type="GeneID" id="26250650"/>
<dbReference type="RefSeq" id="XP_014550654.1">
    <property type="nucleotide sequence ID" value="XM_014695168.1"/>
</dbReference>
<accession>W7E222</accession>